<dbReference type="AlphaFoldDB" id="A0AAD6Q7V6"/>
<gene>
    <name evidence="2" type="ORF">NC653_024475</name>
</gene>
<feature type="compositionally biased region" description="Low complexity" evidence="1">
    <location>
        <begin position="34"/>
        <end position="43"/>
    </location>
</feature>
<evidence type="ECO:0000313" key="2">
    <source>
        <dbReference type="EMBL" id="KAJ6981095.1"/>
    </source>
</evidence>
<feature type="region of interest" description="Disordered" evidence="1">
    <location>
        <begin position="34"/>
        <end position="76"/>
    </location>
</feature>
<dbReference type="Proteomes" id="UP001164929">
    <property type="component" value="Chromosome 10"/>
</dbReference>
<dbReference type="EMBL" id="JAQIZT010000010">
    <property type="protein sequence ID" value="KAJ6981095.1"/>
    <property type="molecule type" value="Genomic_DNA"/>
</dbReference>
<keyword evidence="3" id="KW-1185">Reference proteome</keyword>
<name>A0AAD6Q7V6_9ROSI</name>
<comment type="caution">
    <text evidence="2">The sequence shown here is derived from an EMBL/GenBank/DDBJ whole genome shotgun (WGS) entry which is preliminary data.</text>
</comment>
<feature type="compositionally biased region" description="Basic and acidic residues" evidence="1">
    <location>
        <begin position="61"/>
        <end position="76"/>
    </location>
</feature>
<proteinExistence type="predicted"/>
<evidence type="ECO:0000256" key="1">
    <source>
        <dbReference type="SAM" id="MobiDB-lite"/>
    </source>
</evidence>
<evidence type="ECO:0000313" key="3">
    <source>
        <dbReference type="Proteomes" id="UP001164929"/>
    </source>
</evidence>
<reference evidence="2" key="1">
    <citation type="journal article" date="2023" name="Mol. Ecol. Resour.">
        <title>Chromosome-level genome assembly of a triploid poplar Populus alba 'Berolinensis'.</title>
        <authorList>
            <person name="Chen S."/>
            <person name="Yu Y."/>
            <person name="Wang X."/>
            <person name="Wang S."/>
            <person name="Zhang T."/>
            <person name="Zhou Y."/>
            <person name="He R."/>
            <person name="Meng N."/>
            <person name="Wang Y."/>
            <person name="Liu W."/>
            <person name="Liu Z."/>
            <person name="Liu J."/>
            <person name="Guo Q."/>
            <person name="Huang H."/>
            <person name="Sederoff R.R."/>
            <person name="Wang G."/>
            <person name="Qu G."/>
            <person name="Chen S."/>
        </authorList>
    </citation>
    <scope>NUCLEOTIDE SEQUENCE</scope>
    <source>
        <strain evidence="2">SC-2020</strain>
    </source>
</reference>
<organism evidence="2 3">
    <name type="scientific">Populus alba x Populus x berolinensis</name>
    <dbReference type="NCBI Taxonomy" id="444605"/>
    <lineage>
        <taxon>Eukaryota</taxon>
        <taxon>Viridiplantae</taxon>
        <taxon>Streptophyta</taxon>
        <taxon>Embryophyta</taxon>
        <taxon>Tracheophyta</taxon>
        <taxon>Spermatophyta</taxon>
        <taxon>Magnoliopsida</taxon>
        <taxon>eudicotyledons</taxon>
        <taxon>Gunneridae</taxon>
        <taxon>Pentapetalae</taxon>
        <taxon>rosids</taxon>
        <taxon>fabids</taxon>
        <taxon>Malpighiales</taxon>
        <taxon>Salicaceae</taxon>
        <taxon>Saliceae</taxon>
        <taxon>Populus</taxon>
    </lineage>
</organism>
<sequence>MIPLPAVKFIRAPHLHIPIVSRRKLLHLDMASSHPPTSFSSPPFRRHKETDHFQASPNAKAFEKMNSRSKDEGEDGRMVQTQKWAGIISLVMITNTREMLCYPSPLEIMGFSERCTWVRLSFRFSLHLACFSSSSFDSMKGSEELL</sequence>
<protein>
    <submittedName>
        <fullName evidence="2">Uncharacterized protein</fullName>
    </submittedName>
</protein>
<accession>A0AAD6Q7V6</accession>